<dbReference type="SUPFAM" id="SSF46894">
    <property type="entry name" value="C-terminal effector domain of the bipartite response regulators"/>
    <property type="match status" value="1"/>
</dbReference>
<dbReference type="GO" id="GO:0006355">
    <property type="term" value="P:regulation of DNA-templated transcription"/>
    <property type="evidence" value="ECO:0007669"/>
    <property type="project" value="InterPro"/>
</dbReference>
<dbReference type="InterPro" id="IPR016032">
    <property type="entry name" value="Sig_transdc_resp-reg_C-effctor"/>
</dbReference>
<protein>
    <submittedName>
        <fullName evidence="3">Regulatory protein, luxR family</fullName>
    </submittedName>
</protein>
<organism evidence="3 4">
    <name type="scientific">Rosenbergiella nectarea</name>
    <dbReference type="NCBI Taxonomy" id="988801"/>
    <lineage>
        <taxon>Bacteria</taxon>
        <taxon>Pseudomonadati</taxon>
        <taxon>Pseudomonadota</taxon>
        <taxon>Gammaproteobacteria</taxon>
        <taxon>Enterobacterales</taxon>
        <taxon>Erwiniaceae</taxon>
        <taxon>Rosenbergiella</taxon>
    </lineage>
</organism>
<name>A0A1H9M9S0_9GAMM</name>
<dbReference type="CDD" id="cd06170">
    <property type="entry name" value="LuxR_C_like"/>
    <property type="match status" value="1"/>
</dbReference>
<dbReference type="AlphaFoldDB" id="A0A1H9M9S0"/>
<dbReference type="Proteomes" id="UP000242515">
    <property type="component" value="Unassembled WGS sequence"/>
</dbReference>
<keyword evidence="4" id="KW-1185">Reference proteome</keyword>
<gene>
    <name evidence="3" type="ORF">SAMN05216522_11423</name>
</gene>
<dbReference type="EMBL" id="FOGC01000014">
    <property type="protein sequence ID" value="SER20331.1"/>
    <property type="molecule type" value="Genomic_DNA"/>
</dbReference>
<reference evidence="4" key="1">
    <citation type="submission" date="2016-10" db="EMBL/GenBank/DDBJ databases">
        <authorList>
            <person name="Varghese N."/>
            <person name="Submissions S."/>
        </authorList>
    </citation>
    <scope>NUCLEOTIDE SEQUENCE [LARGE SCALE GENOMIC DNA]</scope>
    <source>
        <strain evidence="4">8N4</strain>
    </source>
</reference>
<accession>A0A1H9M9S0</accession>
<dbReference type="GO" id="GO:0003677">
    <property type="term" value="F:DNA binding"/>
    <property type="evidence" value="ECO:0007669"/>
    <property type="project" value="UniProtKB-KW"/>
</dbReference>
<keyword evidence="1" id="KW-0238">DNA-binding</keyword>
<dbReference type="InterPro" id="IPR000792">
    <property type="entry name" value="Tscrpt_reg_LuxR_C"/>
</dbReference>
<evidence type="ECO:0000313" key="3">
    <source>
        <dbReference type="EMBL" id="SER20331.1"/>
    </source>
</evidence>
<evidence type="ECO:0000256" key="1">
    <source>
        <dbReference type="ARBA" id="ARBA00023125"/>
    </source>
</evidence>
<dbReference type="PROSITE" id="PS50043">
    <property type="entry name" value="HTH_LUXR_2"/>
    <property type="match status" value="1"/>
</dbReference>
<feature type="domain" description="HTH luxR-type" evidence="2">
    <location>
        <begin position="111"/>
        <end position="176"/>
    </location>
</feature>
<dbReference type="Pfam" id="PF00196">
    <property type="entry name" value="GerE"/>
    <property type="match status" value="1"/>
</dbReference>
<sequence>MPSISVCSENQFYNLGICYLINDVKDERGNCLGGQVDANRDQKKSILFYEDLAIINPVENKFERHPFLIFIIFSTKDLLLSEIKTLLSSIVDISQRSRRENTHLNKIKEILPSGVEQLTFHEMKIIKLLAKGNSISTIAKIMNCKNSTIYTHRRNILRKTRTANRQKLNKIIQVLKNYDTKYSNIILL</sequence>
<dbReference type="PRINTS" id="PR00038">
    <property type="entry name" value="HTHLUXR"/>
</dbReference>
<proteinExistence type="predicted"/>
<dbReference type="SMART" id="SM00421">
    <property type="entry name" value="HTH_LUXR"/>
    <property type="match status" value="1"/>
</dbReference>
<evidence type="ECO:0000259" key="2">
    <source>
        <dbReference type="PROSITE" id="PS50043"/>
    </source>
</evidence>
<evidence type="ECO:0000313" key="4">
    <source>
        <dbReference type="Proteomes" id="UP000242515"/>
    </source>
</evidence>
<dbReference type="STRING" id="988801.SAMN05216522_11423"/>
<dbReference type="RefSeq" id="WP_092678021.1">
    <property type="nucleotide sequence ID" value="NZ_FOGC01000014.1"/>
</dbReference>
<dbReference type="OrthoDB" id="6547505at2"/>
<dbReference type="Gene3D" id="1.10.10.10">
    <property type="entry name" value="Winged helix-like DNA-binding domain superfamily/Winged helix DNA-binding domain"/>
    <property type="match status" value="1"/>
</dbReference>
<dbReference type="InterPro" id="IPR036388">
    <property type="entry name" value="WH-like_DNA-bd_sf"/>
</dbReference>